<comment type="caution">
    <text evidence="1">The sequence shown here is derived from an EMBL/GenBank/DDBJ whole genome shotgun (WGS) entry which is preliminary data.</text>
</comment>
<dbReference type="Proteomes" id="UP001320706">
    <property type="component" value="Unassembled WGS sequence"/>
</dbReference>
<protein>
    <submittedName>
        <fullName evidence="1">Uncharacterized protein</fullName>
    </submittedName>
</protein>
<evidence type="ECO:0000313" key="1">
    <source>
        <dbReference type="EMBL" id="KAK8222119.1"/>
    </source>
</evidence>
<accession>A0ACC3SQJ9</accession>
<evidence type="ECO:0000313" key="2">
    <source>
        <dbReference type="Proteomes" id="UP001320706"/>
    </source>
</evidence>
<name>A0ACC3SQJ9_9PEZI</name>
<proteinExistence type="predicted"/>
<organism evidence="1 2">
    <name type="scientific">Zalaria obscura</name>
    <dbReference type="NCBI Taxonomy" id="2024903"/>
    <lineage>
        <taxon>Eukaryota</taxon>
        <taxon>Fungi</taxon>
        <taxon>Dikarya</taxon>
        <taxon>Ascomycota</taxon>
        <taxon>Pezizomycotina</taxon>
        <taxon>Dothideomycetes</taxon>
        <taxon>Dothideomycetidae</taxon>
        <taxon>Dothideales</taxon>
        <taxon>Zalariaceae</taxon>
        <taxon>Zalaria</taxon>
    </lineage>
</organism>
<keyword evidence="2" id="KW-1185">Reference proteome</keyword>
<reference evidence="1" key="1">
    <citation type="submission" date="2024-02" db="EMBL/GenBank/DDBJ databases">
        <title>Metagenome Assembled Genome of Zalaria obscura JY119.</title>
        <authorList>
            <person name="Vighnesh L."/>
            <person name="Jagadeeshwari U."/>
            <person name="Venkata Ramana C."/>
            <person name="Sasikala C."/>
        </authorList>
    </citation>
    <scope>NUCLEOTIDE SEQUENCE</scope>
    <source>
        <strain evidence="1">JY119</strain>
    </source>
</reference>
<gene>
    <name evidence="1" type="ORF">M8818_000289</name>
</gene>
<dbReference type="EMBL" id="JAMKPW020000001">
    <property type="protein sequence ID" value="KAK8222119.1"/>
    <property type="molecule type" value="Genomic_DNA"/>
</dbReference>
<sequence length="1197" mass="130118">MQPGSSAPPSSNPPTPRDVTSVQVAIDPGFGDPELSELPSSNSDSNGLANYVAYADALEKEADLNQITTAVPMGFVQRIKNLLEEKATADEAIGNKDPSPRQAPAVNVVEINQDGAVELPGSMPSQSVQDLVELPATPVAAPAELAGTPVKRITRDMITAITAPSESGTASEQNTAVINTNLDNGIEVQMSIKQTVEKADDSSSHYPSEHSTDSSPQSHNGRSSSPVETTTTVTMTNSSQLSGGDYAVHLEIPEFTASKMRQEVEPGPDELVLQNDHEREGEASTPDDTESEIADRSSTPLPTEPVSPLRSDENTDRNSVVSPMATKTPGQRSALEGVQQMPGAFPNQGDTPPTPRRKSKSVSFPLPPSADTTSRYSLPSDLNHSNEATGTTDFMTDVAVRFTVPPSASTGKPQVVQIRSSPESSTTNSTVTVRKDVYELPAFNSPRASYADKVPPLVIRKPESAVITTSTSNTESADLSCFIRRSFPRRQSVYFDDQPESKRSSRDSTTDLRFFSNHKYQSIGHLPGLKEESQEDMSTSDPDMRSSSFSFPLPRTLATKAGHERLRQSEDFSAAKRRSSKQPGMSLSEIHELPSLNFSRMDLIEKLNQALDIRSSVSLDVGRGRRFSGLYHPIPQRPASTEHLRERYTSFFVKPEEIEIPEPVDDEESSGQVTPEESAKEEEQKNPEEDGKATRPVSTMSKRPMSPEELLNVATEVSRLSIPSVTGLTERLSELLPSIKRLHLDSAIGDDEAVGHTIDEIHHLGERPETMMSVRSSGGLRLMAAAADKIVTNGTHDSTQMDAKVSRLMKELPPLPESADSVSEMSSAEPRNSSSSKQTRSPVSELEAPQPAFIRKSSVKEDSTAEALQPPPKLTSKRSLIISSPSSRPWNADESYPWSGTKLPVDLSFPEPAHHRNSITSDSVRSPVRVSLESTRYLDDTTRSRNVVSPGSVISDLEHATVTTEALTGHARKFSKRSIMGSITRKIGIGRDSPMLNRKRTTSRDMRSPLRSPDVLSLDDAVDPGDRYPTTALTSPTTALHLGETRSFFSDDSSEERREEAAAKRGSFRKHISHLKARLPPHLSPPTPPPRGSSLEQDGTRSLDFIGHGGASLNDSRITVQSVAVTYDAGVGMSKMEFRVKRVAERIKCLWARGGELLRSLSGRGGVGRSKVEREGDVQGMSRDEWLADSLYSGSAA</sequence>